<dbReference type="Proteomes" id="UP000688137">
    <property type="component" value="Unassembled WGS sequence"/>
</dbReference>
<feature type="compositionally biased region" description="Basic and acidic residues" evidence="1">
    <location>
        <begin position="70"/>
        <end position="82"/>
    </location>
</feature>
<dbReference type="EMBL" id="CAJJDM010000019">
    <property type="protein sequence ID" value="CAD8053693.1"/>
    <property type="molecule type" value="Genomic_DNA"/>
</dbReference>
<comment type="caution">
    <text evidence="2">The sequence shown here is derived from an EMBL/GenBank/DDBJ whole genome shotgun (WGS) entry which is preliminary data.</text>
</comment>
<organism evidence="2 3">
    <name type="scientific">Paramecium primaurelia</name>
    <dbReference type="NCBI Taxonomy" id="5886"/>
    <lineage>
        <taxon>Eukaryota</taxon>
        <taxon>Sar</taxon>
        <taxon>Alveolata</taxon>
        <taxon>Ciliophora</taxon>
        <taxon>Intramacronucleata</taxon>
        <taxon>Oligohymenophorea</taxon>
        <taxon>Peniculida</taxon>
        <taxon>Parameciidae</taxon>
        <taxon>Paramecium</taxon>
    </lineage>
</organism>
<evidence type="ECO:0000313" key="2">
    <source>
        <dbReference type="EMBL" id="CAD8053693.1"/>
    </source>
</evidence>
<name>A0A8S1KHG4_PARPR</name>
<sequence>MSQFQRMNRKLDEGWKLTTMVCECKATLLIFLENRNLYCPKCDIITQDQVILDQDSQDTKIKTNQSGSESKPEIIQKKNSKDYDSDDFNFDDQVEDFNQRFLLNKAAADEASKKIGQLLLQGWTMLGESCIVCLQPIMKSKQGLRLCVQCNKEERIDQPKVQEVKSNITQEKDTVQMVVQQVQQQNIQIQQKKQISEPAHQPQLEQKIDNIKYDISNITRSKEDAQTLITSQLKIYYEKLQSSVDDINFYNLNFLSEQINIIEQQVSQTLNNNTELMSTRINTLKILTSIHEKLMQQNSLERAQKFMGIILIIYNIVQKQ</sequence>
<dbReference type="PANTHER" id="PTHR16537">
    <property type="entry name" value="SJOEGREN SYNDROME/SCLERODERMA AUTOANTIGEN 1"/>
    <property type="match status" value="1"/>
</dbReference>
<proteinExistence type="predicted"/>
<evidence type="ECO:0000256" key="1">
    <source>
        <dbReference type="SAM" id="MobiDB-lite"/>
    </source>
</evidence>
<dbReference type="Pfam" id="PF06677">
    <property type="entry name" value="Auto_anti-p27"/>
    <property type="match status" value="1"/>
</dbReference>
<dbReference type="InterPro" id="IPR009563">
    <property type="entry name" value="SSSCA1"/>
</dbReference>
<dbReference type="AlphaFoldDB" id="A0A8S1KHG4"/>
<feature type="region of interest" description="Disordered" evidence="1">
    <location>
        <begin position="61"/>
        <end position="82"/>
    </location>
</feature>
<evidence type="ECO:0000313" key="3">
    <source>
        <dbReference type="Proteomes" id="UP000688137"/>
    </source>
</evidence>
<protein>
    <submittedName>
        <fullName evidence="2">Uncharacterized protein</fullName>
    </submittedName>
</protein>
<accession>A0A8S1KHG4</accession>
<dbReference type="PANTHER" id="PTHR16537:SF1">
    <property type="entry name" value="PROTEIN ZNRD2"/>
    <property type="match status" value="1"/>
</dbReference>
<gene>
    <name evidence="2" type="ORF">PPRIM_AZ9-3.1.T0210009</name>
</gene>
<keyword evidence="3" id="KW-1185">Reference proteome</keyword>
<reference evidence="2" key="1">
    <citation type="submission" date="2021-01" db="EMBL/GenBank/DDBJ databases">
        <authorList>
            <consortium name="Genoscope - CEA"/>
            <person name="William W."/>
        </authorList>
    </citation>
    <scope>NUCLEOTIDE SEQUENCE</scope>
</reference>
<dbReference type="InterPro" id="IPR051888">
    <property type="entry name" value="UPF0148_domain"/>
</dbReference>